<gene>
    <name evidence="1" type="ORF">HMPREF0201_04505</name>
</gene>
<comment type="caution">
    <text evidence="1">The sequence shown here is derived from an EMBL/GenBank/DDBJ whole genome shotgun (WGS) entry which is preliminary data.</text>
</comment>
<sequence length="42" mass="5000">MRNGSLFLNLTLPICRGFFTLSRKVNRQEALWTRDVKLEIVY</sequence>
<reference evidence="1 2" key="1">
    <citation type="submission" date="2013-04" db="EMBL/GenBank/DDBJ databases">
        <authorList>
            <person name="Weinstock G."/>
            <person name="Sodergren E."/>
            <person name="Lobos E.A."/>
            <person name="Fulton L."/>
            <person name="Fulton R."/>
            <person name="Courtney L."/>
            <person name="Fronick C."/>
            <person name="O'Laughlin M."/>
            <person name="Godfrey J."/>
            <person name="Wilson R.M."/>
            <person name="Miner T."/>
            <person name="Farmer C."/>
            <person name="Delehaunty K."/>
            <person name="Cordes M."/>
            <person name="Minx P."/>
            <person name="Tomlinson C."/>
            <person name="Chen J."/>
            <person name="Wollam A."/>
            <person name="Pepin K.H."/>
            <person name="Palsikar V.B."/>
            <person name="Zhang X."/>
            <person name="Suruliraj S."/>
            <person name="Perna N.T."/>
            <person name="Plunkett G."/>
            <person name="Warren W."/>
            <person name="Mitreva M."/>
            <person name="Mardis E.R."/>
            <person name="Wilson R.K."/>
        </authorList>
    </citation>
    <scope>NUCLEOTIDE SEQUENCE [LARGE SCALE GENOMIC DNA]</scope>
    <source>
        <strain evidence="1 2">DSM 4568</strain>
    </source>
</reference>
<proteinExistence type="predicted"/>
<dbReference type="EMBL" id="ATDT01000038">
    <property type="protein sequence ID" value="EPF12902.1"/>
    <property type="molecule type" value="Genomic_DNA"/>
</dbReference>
<organism evidence="1 2">
    <name type="scientific">Cedecea davisae DSM 4568</name>
    <dbReference type="NCBI Taxonomy" id="566551"/>
    <lineage>
        <taxon>Bacteria</taxon>
        <taxon>Pseudomonadati</taxon>
        <taxon>Pseudomonadota</taxon>
        <taxon>Gammaproteobacteria</taxon>
        <taxon>Enterobacterales</taxon>
        <taxon>Enterobacteriaceae</taxon>
        <taxon>Cedecea</taxon>
    </lineage>
</organism>
<accession>S3IZ03</accession>
<evidence type="ECO:0000313" key="2">
    <source>
        <dbReference type="Proteomes" id="UP000014585"/>
    </source>
</evidence>
<dbReference type="HOGENOM" id="CLU_3249041_0_0_6"/>
<name>S3IZ03_9ENTR</name>
<evidence type="ECO:0000313" key="1">
    <source>
        <dbReference type="EMBL" id="EPF12902.1"/>
    </source>
</evidence>
<protein>
    <submittedName>
        <fullName evidence="1">Uncharacterized protein</fullName>
    </submittedName>
</protein>
<dbReference type="AlphaFoldDB" id="S3IZ03"/>
<dbReference type="STRING" id="566551.HMPREF0201_04505"/>
<dbReference type="Proteomes" id="UP000014585">
    <property type="component" value="Unassembled WGS sequence"/>
</dbReference>